<evidence type="ECO:0000313" key="5">
    <source>
        <dbReference type="Proteomes" id="UP000293162"/>
    </source>
</evidence>
<evidence type="ECO:0000313" key="4">
    <source>
        <dbReference type="EMBL" id="RYU95219.1"/>
    </source>
</evidence>
<dbReference type="GO" id="GO:0016491">
    <property type="term" value="F:oxidoreductase activity"/>
    <property type="evidence" value="ECO:0007669"/>
    <property type="project" value="UniProtKB-KW"/>
</dbReference>
<organism evidence="4 5">
    <name type="scientific">Emticicia agri</name>
    <dbReference type="NCBI Taxonomy" id="2492393"/>
    <lineage>
        <taxon>Bacteria</taxon>
        <taxon>Pseudomonadati</taxon>
        <taxon>Bacteroidota</taxon>
        <taxon>Cytophagia</taxon>
        <taxon>Cytophagales</taxon>
        <taxon>Leadbetterellaceae</taxon>
        <taxon>Emticicia</taxon>
    </lineage>
</organism>
<dbReference type="EMBL" id="SEWF01000017">
    <property type="protein sequence ID" value="RYU95219.1"/>
    <property type="molecule type" value="Genomic_DNA"/>
</dbReference>
<feature type="domain" description="FAD/NAD(P)-binding" evidence="3">
    <location>
        <begin position="8"/>
        <end position="286"/>
    </location>
</feature>
<keyword evidence="5" id="KW-1185">Reference proteome</keyword>
<comment type="caution">
    <text evidence="4">The sequence shown here is derived from an EMBL/GenBank/DDBJ whole genome shotgun (WGS) entry which is preliminary data.</text>
</comment>
<dbReference type="PRINTS" id="PR00368">
    <property type="entry name" value="FADPNR"/>
</dbReference>
<proteinExistence type="predicted"/>
<dbReference type="InterPro" id="IPR023753">
    <property type="entry name" value="FAD/NAD-binding_dom"/>
</dbReference>
<dbReference type="SUPFAM" id="SSF51905">
    <property type="entry name" value="FAD/NAD(P)-binding domain"/>
    <property type="match status" value="1"/>
</dbReference>
<evidence type="ECO:0000256" key="2">
    <source>
        <dbReference type="ARBA" id="ARBA00023002"/>
    </source>
</evidence>
<evidence type="ECO:0000256" key="1">
    <source>
        <dbReference type="ARBA" id="ARBA00022630"/>
    </source>
</evidence>
<keyword evidence="2" id="KW-0560">Oxidoreductase</keyword>
<dbReference type="RefSeq" id="WP_130021467.1">
    <property type="nucleotide sequence ID" value="NZ_SEWF01000017.1"/>
</dbReference>
<name>A0A4Q5LZU2_9BACT</name>
<dbReference type="InterPro" id="IPR050097">
    <property type="entry name" value="Ferredoxin-NADP_redctase_2"/>
</dbReference>
<dbReference type="Proteomes" id="UP000293162">
    <property type="component" value="Unassembled WGS sequence"/>
</dbReference>
<keyword evidence="1" id="KW-0285">Flavoprotein</keyword>
<reference evidence="4 5" key="1">
    <citation type="submission" date="2019-02" db="EMBL/GenBank/DDBJ databases">
        <title>Bacterial novel species Emticicia sp. 17J42-9 isolated from soil.</title>
        <authorList>
            <person name="Jung H.-Y."/>
        </authorList>
    </citation>
    <scope>NUCLEOTIDE SEQUENCE [LARGE SCALE GENOMIC DNA]</scope>
    <source>
        <strain evidence="4 5">17J42-9</strain>
    </source>
</reference>
<gene>
    <name evidence="4" type="ORF">EWM59_13295</name>
</gene>
<dbReference type="PRINTS" id="PR00469">
    <property type="entry name" value="PNDRDTASEII"/>
</dbReference>
<evidence type="ECO:0000259" key="3">
    <source>
        <dbReference type="Pfam" id="PF07992"/>
    </source>
</evidence>
<dbReference type="InterPro" id="IPR036188">
    <property type="entry name" value="FAD/NAD-bd_sf"/>
</dbReference>
<dbReference type="PANTHER" id="PTHR48105">
    <property type="entry name" value="THIOREDOXIN REDUCTASE 1-RELATED-RELATED"/>
    <property type="match status" value="1"/>
</dbReference>
<dbReference type="Pfam" id="PF07992">
    <property type="entry name" value="Pyr_redox_2"/>
    <property type="match status" value="1"/>
</dbReference>
<dbReference type="OrthoDB" id="9806179at2"/>
<dbReference type="Gene3D" id="3.50.50.60">
    <property type="entry name" value="FAD/NAD(P)-binding domain"/>
    <property type="match status" value="2"/>
</dbReference>
<protein>
    <submittedName>
        <fullName evidence="4">NAD(P)/FAD-dependent oxidoreductase</fullName>
    </submittedName>
</protein>
<accession>A0A4Q5LZU2</accession>
<dbReference type="AlphaFoldDB" id="A0A4Q5LZU2"/>
<sequence length="302" mass="32626">MADSQEFEVMIIGGSYAGLSAAMSLGRALRKVLVIDGGQPCNRQTPHSHNFLTQDGQKPQEIANIALAQIAAYKTVQFYKGLATHATKTAKGFVVDVENEVVFHAKKLIFATGLKDLMPDIEGFAACWGISVVHCPYCHGYEIHHQKTGVIANGDAAFHYAQLINNWTKDLTIFTNGASTLSEEQQAKIKKHQIKIVDTPIERLIHTAGKIEKMALTDGSTIALDAIYSRPAFVQHSGIPEALGCELTENGLIKIDNFQKTNVADVFACGDNSNPMRSVAMAVASGSAAGAMVNHELINEAF</sequence>